<organism evidence="4 5">
    <name type="scientific">Sulfurimicrobium lacus</name>
    <dbReference type="NCBI Taxonomy" id="2715678"/>
    <lineage>
        <taxon>Bacteria</taxon>
        <taxon>Pseudomonadati</taxon>
        <taxon>Pseudomonadota</taxon>
        <taxon>Betaproteobacteria</taxon>
        <taxon>Nitrosomonadales</taxon>
        <taxon>Sulfuricellaceae</taxon>
        <taxon>Sulfurimicrobium</taxon>
    </lineage>
</organism>
<keyword evidence="2" id="KW-0067">ATP-binding</keyword>
<keyword evidence="4" id="KW-0808">Transferase</keyword>
<dbReference type="SUPFAM" id="SSF56112">
    <property type="entry name" value="Protein kinase-like (PK-like)"/>
    <property type="match status" value="1"/>
</dbReference>
<dbReference type="PANTHER" id="PTHR33540">
    <property type="entry name" value="TRNA THREONYLCARBAMOYLADENOSINE BIOSYNTHESIS PROTEIN TSAE"/>
    <property type="match status" value="1"/>
</dbReference>
<dbReference type="Proteomes" id="UP000502260">
    <property type="component" value="Chromosome"/>
</dbReference>
<proteinExistence type="predicted"/>
<evidence type="ECO:0000256" key="1">
    <source>
        <dbReference type="ARBA" id="ARBA00022741"/>
    </source>
</evidence>
<reference evidence="5" key="1">
    <citation type="submission" date="2020-03" db="EMBL/GenBank/DDBJ databases">
        <title>Complete genome sequence of sulfur-oxidizing bacterium skT11.</title>
        <authorList>
            <person name="Kanda M."/>
            <person name="Kojima H."/>
            <person name="Fukui M."/>
        </authorList>
    </citation>
    <scope>NUCLEOTIDE SEQUENCE [LARGE SCALE GENOMIC DNA]</scope>
    <source>
        <strain evidence="5">skT11</strain>
    </source>
</reference>
<feature type="domain" description="Aminoglycoside phosphotransferase" evidence="3">
    <location>
        <begin position="21"/>
        <end position="239"/>
    </location>
</feature>
<dbReference type="GO" id="GO:0005524">
    <property type="term" value="F:ATP binding"/>
    <property type="evidence" value="ECO:0007669"/>
    <property type="project" value="UniProtKB-KW"/>
</dbReference>
<evidence type="ECO:0000313" key="5">
    <source>
        <dbReference type="Proteomes" id="UP000502260"/>
    </source>
</evidence>
<keyword evidence="5" id="KW-1185">Reference proteome</keyword>
<dbReference type="GO" id="GO:0016740">
    <property type="term" value="F:transferase activity"/>
    <property type="evidence" value="ECO:0007669"/>
    <property type="project" value="UniProtKB-KW"/>
</dbReference>
<keyword evidence="1" id="KW-0547">Nucleotide-binding</keyword>
<dbReference type="InterPro" id="IPR002575">
    <property type="entry name" value="Aminoglycoside_PTrfase"/>
</dbReference>
<gene>
    <name evidence="4" type="ORF">SKTS_05040</name>
</gene>
<sequence>MDRIELMHDWLHGQFPDGGWTVEPASADASFRRYFRVAADEGTHIVMDAPPEQEDCRPFIHVAQLFDAAGAHVPKIVAQDLQQGFLLLSDLGHTTYLQVLDEGSADALYRDAIDALIKIQLASRPDTLPPYDEALLQREMNLLPDWYINKHLQATLSDSQRETLQRTFALIALNNLSQPKVYVHRDYHSRNLMAASPNPGVLDFQDAVYGPITYDLASLFKDAYITWEEERVLDWCIRYWEQARKAGLPVNADFYEFYRDFEWMGVQRHIKVLGIFARLYHRDGKDGYLKDIPLVMAYLRKACERYIALTPLLRLLDELENRQAAAGYSF</sequence>
<dbReference type="PANTHER" id="PTHR33540:SF1">
    <property type="entry name" value="N-ACETYLMURAMATE_N-ACETYLGLUCOSAMINE KINASE"/>
    <property type="match status" value="1"/>
</dbReference>
<name>A0A6F8V7E6_9PROT</name>
<dbReference type="Gene3D" id="3.90.1200.10">
    <property type="match status" value="1"/>
</dbReference>
<dbReference type="KEGG" id="slac:SKTS_05040"/>
<dbReference type="RefSeq" id="WP_173059894.1">
    <property type="nucleotide sequence ID" value="NZ_AP022853.1"/>
</dbReference>
<dbReference type="InterPro" id="IPR011009">
    <property type="entry name" value="Kinase-like_dom_sf"/>
</dbReference>
<accession>A0A6F8V7E6</accession>
<protein>
    <submittedName>
        <fullName evidence="4">Aminoglycoside phosphotransferase</fullName>
    </submittedName>
</protein>
<dbReference type="AlphaFoldDB" id="A0A6F8V7E6"/>
<evidence type="ECO:0000313" key="4">
    <source>
        <dbReference type="EMBL" id="BCB25618.1"/>
    </source>
</evidence>
<dbReference type="Pfam" id="PF01636">
    <property type="entry name" value="APH"/>
    <property type="match status" value="1"/>
</dbReference>
<dbReference type="EMBL" id="AP022853">
    <property type="protein sequence ID" value="BCB25618.1"/>
    <property type="molecule type" value="Genomic_DNA"/>
</dbReference>
<evidence type="ECO:0000259" key="3">
    <source>
        <dbReference type="Pfam" id="PF01636"/>
    </source>
</evidence>
<evidence type="ECO:0000256" key="2">
    <source>
        <dbReference type="ARBA" id="ARBA00022840"/>
    </source>
</evidence>
<dbReference type="Gene3D" id="3.30.200.20">
    <property type="entry name" value="Phosphorylase Kinase, domain 1"/>
    <property type="match status" value="1"/>
</dbReference>